<reference evidence="2" key="1">
    <citation type="submission" date="2020-05" db="EMBL/GenBank/DDBJ databases">
        <title>Frigoriglobus tundricola gen. nov., sp. nov., a psychrotolerant cellulolytic planctomycete of the family Gemmataceae with two divergent copies of 16S rRNA gene.</title>
        <authorList>
            <person name="Kulichevskaya I.S."/>
            <person name="Ivanova A.A."/>
            <person name="Naumoff D.G."/>
            <person name="Beletsky A.V."/>
            <person name="Rijpstra W.I.C."/>
            <person name="Sinninghe Damste J.S."/>
            <person name="Mardanov A.V."/>
            <person name="Ravin N.V."/>
            <person name="Dedysh S.N."/>
        </authorList>
    </citation>
    <scope>NUCLEOTIDE SEQUENCE [LARGE SCALE GENOMIC DNA]</scope>
    <source>
        <strain evidence="2">PL17</strain>
    </source>
</reference>
<name>A0A6M5YXH8_9BACT</name>
<sequence>MAIDLSTEYLWIDDPLTVTYAVKTAEGTWANGQFVPYAQRSAPSLKDFKADPAIQKTDAFFHLWTANLNGIVPRMGDKLTDPAGVVWVVREVDLLDRDVSGVQRYRCRCIAQLV</sequence>
<dbReference type="AlphaFoldDB" id="A0A6M5YXH8"/>
<dbReference type="RefSeq" id="WP_171473801.1">
    <property type="nucleotide sequence ID" value="NZ_CP053452.2"/>
</dbReference>
<organism evidence="1 2">
    <name type="scientific">Frigoriglobus tundricola</name>
    <dbReference type="NCBI Taxonomy" id="2774151"/>
    <lineage>
        <taxon>Bacteria</taxon>
        <taxon>Pseudomonadati</taxon>
        <taxon>Planctomycetota</taxon>
        <taxon>Planctomycetia</taxon>
        <taxon>Gemmatales</taxon>
        <taxon>Gemmataceae</taxon>
        <taxon>Frigoriglobus</taxon>
    </lineage>
</organism>
<dbReference type="Proteomes" id="UP000503447">
    <property type="component" value="Chromosome"/>
</dbReference>
<accession>A0A6M5YXH8</accession>
<gene>
    <name evidence="1" type="ORF">FTUN_6280</name>
</gene>
<keyword evidence="2" id="KW-1185">Reference proteome</keyword>
<evidence type="ECO:0000313" key="2">
    <source>
        <dbReference type="Proteomes" id="UP000503447"/>
    </source>
</evidence>
<proteinExistence type="predicted"/>
<dbReference type="KEGG" id="ftj:FTUN_6280"/>
<protein>
    <submittedName>
        <fullName evidence="1">Uncharacterized protein</fullName>
    </submittedName>
</protein>
<evidence type="ECO:0000313" key="1">
    <source>
        <dbReference type="EMBL" id="QJW98685.1"/>
    </source>
</evidence>
<dbReference type="EMBL" id="CP053452">
    <property type="protein sequence ID" value="QJW98685.1"/>
    <property type="molecule type" value="Genomic_DNA"/>
</dbReference>